<gene>
    <name evidence="4" type="ORF">CRE_09458</name>
</gene>
<evidence type="ECO:0000259" key="3">
    <source>
        <dbReference type="Pfam" id="PF19040"/>
    </source>
</evidence>
<keyword evidence="5" id="KW-1185">Reference proteome</keyword>
<dbReference type="GO" id="GO:0016020">
    <property type="term" value="C:membrane"/>
    <property type="evidence" value="ECO:0007669"/>
    <property type="project" value="TreeGrafter"/>
</dbReference>
<feature type="transmembrane region" description="Helical" evidence="1">
    <location>
        <begin position="283"/>
        <end position="299"/>
    </location>
</feature>
<name>E3LIY5_CAERE</name>
<dbReference type="eggNOG" id="ENOG502RT80">
    <property type="taxonomic scope" value="Eukaryota"/>
</dbReference>
<feature type="transmembrane region" description="Helical" evidence="1">
    <location>
        <begin position="341"/>
        <end position="358"/>
    </location>
</feature>
<dbReference type="PANTHER" id="PTHR23028">
    <property type="entry name" value="ACETYLTRANSFERASE"/>
    <property type="match status" value="1"/>
</dbReference>
<feature type="transmembrane region" description="Helical" evidence="1">
    <location>
        <begin position="259"/>
        <end position="277"/>
    </location>
</feature>
<feature type="transmembrane region" description="Helical" evidence="1">
    <location>
        <begin position="33"/>
        <end position="55"/>
    </location>
</feature>
<accession>E3LIY5</accession>
<evidence type="ECO:0000259" key="2">
    <source>
        <dbReference type="Pfam" id="PF01757"/>
    </source>
</evidence>
<organism evidence="5">
    <name type="scientific">Caenorhabditis remanei</name>
    <name type="common">Caenorhabditis vulgaris</name>
    <dbReference type="NCBI Taxonomy" id="31234"/>
    <lineage>
        <taxon>Eukaryota</taxon>
        <taxon>Metazoa</taxon>
        <taxon>Ecdysozoa</taxon>
        <taxon>Nematoda</taxon>
        <taxon>Chromadorea</taxon>
        <taxon>Rhabditida</taxon>
        <taxon>Rhabditina</taxon>
        <taxon>Rhabditomorpha</taxon>
        <taxon>Rhabditoidea</taxon>
        <taxon>Rhabditidae</taxon>
        <taxon>Peloderinae</taxon>
        <taxon>Caenorhabditis</taxon>
    </lineage>
</organism>
<dbReference type="EMBL" id="DS268409">
    <property type="protein sequence ID" value="EFO95123.1"/>
    <property type="molecule type" value="Genomic_DNA"/>
</dbReference>
<feature type="domain" description="SGNH" evidence="3">
    <location>
        <begin position="462"/>
        <end position="684"/>
    </location>
</feature>
<reference evidence="4" key="1">
    <citation type="submission" date="2007-07" db="EMBL/GenBank/DDBJ databases">
        <title>PCAP assembly of the Caenorhabditis remanei genome.</title>
        <authorList>
            <consortium name="The Caenorhabditis remanei Sequencing Consortium"/>
            <person name="Wilson R.K."/>
        </authorList>
    </citation>
    <scope>NUCLEOTIDE SEQUENCE [LARGE SCALE GENOMIC DNA]</scope>
    <source>
        <strain evidence="4">PB4641</strain>
    </source>
</reference>
<proteinExistence type="predicted"/>
<evidence type="ECO:0000313" key="5">
    <source>
        <dbReference type="Proteomes" id="UP000008281"/>
    </source>
</evidence>
<dbReference type="Pfam" id="PF19040">
    <property type="entry name" value="SGNH"/>
    <property type="match status" value="1"/>
</dbReference>
<dbReference type="PANTHER" id="PTHR23028:SF127">
    <property type="entry name" value="ACYL_TRANSF_3 DOMAIN-CONTAINING PROTEIN-RELATED"/>
    <property type="match status" value="1"/>
</dbReference>
<dbReference type="GO" id="GO:0016747">
    <property type="term" value="F:acyltransferase activity, transferring groups other than amino-acyl groups"/>
    <property type="evidence" value="ECO:0007669"/>
    <property type="project" value="InterPro"/>
</dbReference>
<protein>
    <recommendedName>
        <fullName evidence="6">Acyltransferase 3 domain-containing protein</fullName>
    </recommendedName>
</protein>
<evidence type="ECO:0000313" key="4">
    <source>
        <dbReference type="EMBL" id="EFO95123.1"/>
    </source>
</evidence>
<feature type="transmembrane region" description="Helical" evidence="1">
    <location>
        <begin position="370"/>
        <end position="388"/>
    </location>
</feature>
<sequence>MTKSIRQDVQVIRGLAIIAVLTFHFYPNNFPNGFLGVDQFFVISGYLMCMLLKKVESDSWYTILTHFYYRRLKRILPLYFLIILLVLISIHVVLPLSKLDTNIRSAEKSLTFTSNKQESVLAKNYFEKLSQATDLFTHTWSLSVEVQFYLMVPFLFIITRHFSANSQIAVFIILGERFNSFPATPFSAGISSFVFHAFTSRSDLSFNHVFARIWQFTFGMIACLKIMTDNGDGGHGQEKVIFLDTSEGSKKLKWDNNLFKTYSNSILIVTIAITFYSTPINPLMARVTVTILTAVFIYASSNNVPVFNNLLIYTGNISFALYLVHWPLYAYWKIIGNNSHIGLFLTFIISIFISIVFHETFERWSLKLDWKRIILLIALLGSFNILALEKEEIEILIRLQNAQKSTSFEVYNNVLNKTFTNYDQVEIQNRLWQKNDFVQLAIPNIGVWVGRNHRPGLSGNGTLKFMILGSSTMANLAPVIQDECGTKAKEISQVTFPFCEPVFPTQTWHCTKQFGEYLEAVRDEKPDYLFVGGRFNSMGDPLAENITNIDFDPILAVARDQLQEYMKHVSKKIILLHAFPRPVIEEVEKLAQHFREKMTPDEIDASLNFIKLVVDSFENGYNIAKQRYGILLKECGVKCDYINYTKIFHNPKTNTVRYFNDIGLSYFTSGLHLTPIALEIARPGIKELCTKL</sequence>
<feature type="transmembrane region" description="Helical" evidence="1">
    <location>
        <begin position="311"/>
        <end position="329"/>
    </location>
</feature>
<dbReference type="InterPro" id="IPR043968">
    <property type="entry name" value="SGNH"/>
</dbReference>
<dbReference type="Pfam" id="PF01757">
    <property type="entry name" value="Acyl_transf_3"/>
    <property type="match status" value="1"/>
</dbReference>
<dbReference type="AlphaFoldDB" id="E3LIY5"/>
<feature type="transmembrane region" description="Helical" evidence="1">
    <location>
        <begin position="76"/>
        <end position="94"/>
    </location>
</feature>
<dbReference type="InParanoid" id="E3LIY5"/>
<dbReference type="OrthoDB" id="10470763at2759"/>
<dbReference type="GO" id="GO:0000271">
    <property type="term" value="P:polysaccharide biosynthetic process"/>
    <property type="evidence" value="ECO:0007669"/>
    <property type="project" value="TreeGrafter"/>
</dbReference>
<dbReference type="InterPro" id="IPR002656">
    <property type="entry name" value="Acyl_transf_3_dom"/>
</dbReference>
<evidence type="ECO:0000256" key="1">
    <source>
        <dbReference type="SAM" id="Phobius"/>
    </source>
</evidence>
<dbReference type="STRING" id="31234.E3LIY5"/>
<keyword evidence="1" id="KW-1133">Transmembrane helix</keyword>
<dbReference type="HOGENOM" id="CLU_005679_12_1_1"/>
<dbReference type="Proteomes" id="UP000008281">
    <property type="component" value="Unassembled WGS sequence"/>
</dbReference>
<evidence type="ECO:0008006" key="6">
    <source>
        <dbReference type="Google" id="ProtNLM"/>
    </source>
</evidence>
<keyword evidence="1" id="KW-0472">Membrane</keyword>
<dbReference type="InterPro" id="IPR050879">
    <property type="entry name" value="Acyltransferase_3"/>
</dbReference>
<keyword evidence="1" id="KW-0812">Transmembrane</keyword>
<feature type="domain" description="Acyltransferase 3" evidence="2">
    <location>
        <begin position="9"/>
        <end position="357"/>
    </location>
</feature>
<feature type="transmembrane region" description="Helical" evidence="1">
    <location>
        <begin position="12"/>
        <end position="27"/>
    </location>
</feature>